<evidence type="ECO:0000256" key="14">
    <source>
        <dbReference type="SAM" id="Phobius"/>
    </source>
</evidence>
<keyword evidence="3" id="KW-0997">Cell inner membrane</keyword>
<evidence type="ECO:0000313" key="17">
    <source>
        <dbReference type="Proteomes" id="UP000501534"/>
    </source>
</evidence>
<keyword evidence="4 14" id="KW-0812">Transmembrane</keyword>
<evidence type="ECO:0000256" key="4">
    <source>
        <dbReference type="ARBA" id="ARBA00022692"/>
    </source>
</evidence>
<dbReference type="Gene3D" id="3.10.50.40">
    <property type="match status" value="1"/>
</dbReference>
<evidence type="ECO:0000256" key="1">
    <source>
        <dbReference type="ARBA" id="ARBA00004382"/>
    </source>
</evidence>
<dbReference type="SUPFAM" id="SSF109998">
    <property type="entry name" value="Triger factor/SurA peptide-binding domain-like"/>
    <property type="match status" value="1"/>
</dbReference>
<dbReference type="Proteomes" id="UP000501534">
    <property type="component" value="Chromosome"/>
</dbReference>
<reference evidence="16 17" key="1">
    <citation type="submission" date="2020-04" db="EMBL/GenBank/DDBJ databases">
        <title>Usitatibacter rugosus gen. nov., sp. nov. and Usitatibacter palustris sp. nov., novel members of Usitatibacteraceae fam. nov. within the order Nitrosomonadales isolated from soil.</title>
        <authorList>
            <person name="Huber K.J."/>
            <person name="Neumann-Schaal M."/>
            <person name="Geppert A."/>
            <person name="Luckner M."/>
            <person name="Wanner G."/>
            <person name="Overmann J."/>
        </authorList>
    </citation>
    <scope>NUCLEOTIDE SEQUENCE [LARGE SCALE GENOMIC DNA]</scope>
    <source>
        <strain evidence="16 17">0125_3</strain>
    </source>
</reference>
<evidence type="ECO:0000256" key="13">
    <source>
        <dbReference type="SAM" id="MobiDB-lite"/>
    </source>
</evidence>
<dbReference type="PROSITE" id="PS01096">
    <property type="entry name" value="PPIC_PPIASE_1"/>
    <property type="match status" value="1"/>
</dbReference>
<feature type="compositionally biased region" description="Low complexity" evidence="13">
    <location>
        <begin position="640"/>
        <end position="649"/>
    </location>
</feature>
<dbReference type="InterPro" id="IPR046357">
    <property type="entry name" value="PPIase_dom_sf"/>
</dbReference>
<dbReference type="SUPFAM" id="SSF54534">
    <property type="entry name" value="FKBP-like"/>
    <property type="match status" value="1"/>
</dbReference>
<evidence type="ECO:0000256" key="3">
    <source>
        <dbReference type="ARBA" id="ARBA00022519"/>
    </source>
</evidence>
<gene>
    <name evidence="16" type="primary">ppiD</name>
    <name evidence="16" type="ORF">DSM104443_02746</name>
</gene>
<comment type="similarity">
    <text evidence="9">Belongs to the PpiD chaperone family.</text>
</comment>
<keyword evidence="17" id="KW-1185">Reference proteome</keyword>
<organism evidence="16 17">
    <name type="scientific">Usitatibacter rugosus</name>
    <dbReference type="NCBI Taxonomy" id="2732067"/>
    <lineage>
        <taxon>Bacteria</taxon>
        <taxon>Pseudomonadati</taxon>
        <taxon>Pseudomonadota</taxon>
        <taxon>Betaproteobacteria</taxon>
        <taxon>Nitrosomonadales</taxon>
        <taxon>Usitatibacteraceae</taxon>
        <taxon>Usitatibacter</taxon>
    </lineage>
</organism>
<evidence type="ECO:0000256" key="11">
    <source>
        <dbReference type="ARBA" id="ARBA00042775"/>
    </source>
</evidence>
<dbReference type="PROSITE" id="PS50198">
    <property type="entry name" value="PPIC_PPIASE_2"/>
    <property type="match status" value="1"/>
</dbReference>
<keyword evidence="12" id="KW-0697">Rotamase</keyword>
<dbReference type="InterPro" id="IPR052029">
    <property type="entry name" value="PpiD_chaperone"/>
</dbReference>
<evidence type="ECO:0000256" key="9">
    <source>
        <dbReference type="ARBA" id="ARBA00038408"/>
    </source>
</evidence>
<proteinExistence type="inferred from homology"/>
<feature type="transmembrane region" description="Helical" evidence="14">
    <location>
        <begin position="12"/>
        <end position="35"/>
    </location>
</feature>
<evidence type="ECO:0000256" key="12">
    <source>
        <dbReference type="PROSITE-ProRule" id="PRU00278"/>
    </source>
</evidence>
<keyword evidence="5 14" id="KW-1133">Transmembrane helix</keyword>
<dbReference type="Pfam" id="PF13624">
    <property type="entry name" value="SurA_N_3"/>
    <property type="match status" value="1"/>
</dbReference>
<keyword evidence="2" id="KW-1003">Cell membrane</keyword>
<comment type="subcellular location">
    <subcellularLocation>
        <location evidence="1">Cell inner membrane</location>
        <topology evidence="1">Single-pass type II membrane protein</topology>
        <orientation evidence="1">Periplasmic side</orientation>
    </subcellularLocation>
</comment>
<evidence type="ECO:0000256" key="5">
    <source>
        <dbReference type="ARBA" id="ARBA00022989"/>
    </source>
</evidence>
<keyword evidence="7" id="KW-0143">Chaperone</keyword>
<feature type="domain" description="PpiC" evidence="15">
    <location>
        <begin position="270"/>
        <end position="373"/>
    </location>
</feature>
<name>A0A6M4H1C4_9PROT</name>
<evidence type="ECO:0000313" key="16">
    <source>
        <dbReference type="EMBL" id="QJR11667.1"/>
    </source>
</evidence>
<evidence type="ECO:0000256" key="8">
    <source>
        <dbReference type="ARBA" id="ARBA00023235"/>
    </source>
</evidence>
<dbReference type="AlphaFoldDB" id="A0A6M4H1C4"/>
<feature type="region of interest" description="Disordered" evidence="13">
    <location>
        <begin position="628"/>
        <end position="659"/>
    </location>
</feature>
<dbReference type="EMBL" id="CP053069">
    <property type="protein sequence ID" value="QJR11667.1"/>
    <property type="molecule type" value="Genomic_DNA"/>
</dbReference>
<evidence type="ECO:0000259" key="15">
    <source>
        <dbReference type="PROSITE" id="PS50198"/>
    </source>
</evidence>
<keyword evidence="8 12" id="KW-0413">Isomerase</keyword>
<protein>
    <recommendedName>
        <fullName evidence="10">Periplasmic chaperone PpiD</fullName>
    </recommendedName>
    <alternativeName>
        <fullName evidence="11">Periplasmic folding chaperone</fullName>
    </alternativeName>
</protein>
<evidence type="ECO:0000256" key="10">
    <source>
        <dbReference type="ARBA" id="ARBA00040743"/>
    </source>
</evidence>
<feature type="compositionally biased region" description="Basic and acidic residues" evidence="13">
    <location>
        <begin position="628"/>
        <end position="639"/>
    </location>
</feature>
<dbReference type="InterPro" id="IPR000297">
    <property type="entry name" value="PPIase_PpiC"/>
</dbReference>
<dbReference type="PANTHER" id="PTHR47529">
    <property type="entry name" value="PEPTIDYL-PROLYL CIS-TRANS ISOMERASE D"/>
    <property type="match status" value="1"/>
</dbReference>
<dbReference type="RefSeq" id="WP_171093196.1">
    <property type="nucleotide sequence ID" value="NZ_CP053069.1"/>
</dbReference>
<sequence>MLEQIREFGNKKIVRLFFALFLVIPFGLFGIDYYFKTPMGGDTIATVGGLRVGSQEFDNALRRQADQYRQQFGANFDASIMENPEVRRGVLDRLVNERLAAVGAQEAGIRIGDQQLADRIKAELIFQDEKGQFSRRAYESIAKQEGLTPIGLDERIRESMRLTAYRDAVVETAFVPRSTLDNFIRLSEQSREVSVVTFAPDAYASKVTITPELAKAWYESHKAEFTIPEQVRAEFIEVSSDTLAPQASVSADEVKGNYDEQMKAGKWGQKEERKASHILINAKADAPEADKKAAQAKAQAIADAVRKNPKSFADVAKKESQDPGSAVQGGDLGFFPRGAMVKPFEDAAFAAKKGDIVGPVLSDFGYHVILVTDIKPERVKSLADATPEIEAELKKRAASAKFAEVADPFADIVFSQPTGLKPASELLKLPVQPTGWLSKNGAGAPPALNNPKLLAELFSDDAIKNKRNTTALEVRPGVLIAARVVEHKPSEVRPFEAVQADVQRRYQREEALKLAQADGEAKLKAAREGKAEDIKWPASLAVNRQKPGGLFPPVVDAVLRADAKKLPAFVGTTTPAGYSLVRITKVIDVEKIDDARREGLGTQLRSAVAAQEMEASLSSVRNRVGFSVRKDALEKKNPDDQPQQPAQAPRPKAPTKLGS</sequence>
<accession>A0A6M4H1C4</accession>
<dbReference type="KEGG" id="uru:DSM104443_02746"/>
<dbReference type="GO" id="GO:0003755">
    <property type="term" value="F:peptidyl-prolyl cis-trans isomerase activity"/>
    <property type="evidence" value="ECO:0007669"/>
    <property type="project" value="UniProtKB-KW"/>
</dbReference>
<dbReference type="Pfam" id="PF13616">
    <property type="entry name" value="Rotamase_3"/>
    <property type="match status" value="1"/>
</dbReference>
<evidence type="ECO:0000256" key="2">
    <source>
        <dbReference type="ARBA" id="ARBA00022475"/>
    </source>
</evidence>
<dbReference type="PANTHER" id="PTHR47529:SF1">
    <property type="entry name" value="PERIPLASMIC CHAPERONE PPID"/>
    <property type="match status" value="1"/>
</dbReference>
<dbReference type="InterPro" id="IPR027304">
    <property type="entry name" value="Trigger_fact/SurA_dom_sf"/>
</dbReference>
<dbReference type="InterPro" id="IPR023058">
    <property type="entry name" value="PPIase_PpiC_CS"/>
</dbReference>
<keyword evidence="6 14" id="KW-0472">Membrane</keyword>
<dbReference type="Gene3D" id="1.10.4030.10">
    <property type="entry name" value="Porin chaperone SurA, peptide-binding domain"/>
    <property type="match status" value="1"/>
</dbReference>
<evidence type="ECO:0000256" key="7">
    <source>
        <dbReference type="ARBA" id="ARBA00023186"/>
    </source>
</evidence>
<dbReference type="GO" id="GO:0005886">
    <property type="term" value="C:plasma membrane"/>
    <property type="evidence" value="ECO:0007669"/>
    <property type="project" value="UniProtKB-SubCell"/>
</dbReference>
<evidence type="ECO:0000256" key="6">
    <source>
        <dbReference type="ARBA" id="ARBA00023136"/>
    </source>
</evidence>